<name>A0A2A5WH76_9GAMM</name>
<dbReference type="GO" id="GO:0032259">
    <property type="term" value="P:methylation"/>
    <property type="evidence" value="ECO:0007669"/>
    <property type="project" value="UniProtKB-KW"/>
</dbReference>
<keyword evidence="2" id="KW-0808">Transferase</keyword>
<sequence>MTSPELPEGFFTRQDESPDEHFYVQPRMVAHIDDATISALTNFYQEMIPPKGRVLDLMSSWISHLPDSPYEHISGLGMNADELAANPVLNDWCVHNLNESPRLPYDDDRFDAVITAVSVQYLTSPFEVFADIARCLVPGGLCIVAMSHRCFPTKAVQAFHLLPPEDRVRLVASYMSSSNAFERIIFTDRSPPDADPLWIVHGHKAP</sequence>
<protein>
    <submittedName>
        <fullName evidence="2">Methyltransferase type 11</fullName>
    </submittedName>
</protein>
<dbReference type="EMBL" id="NTKD01000085">
    <property type="protein sequence ID" value="PDH35673.1"/>
    <property type="molecule type" value="Genomic_DNA"/>
</dbReference>
<accession>A0A2A5WH76</accession>
<gene>
    <name evidence="2" type="ORF">CNE99_10820</name>
</gene>
<dbReference type="InterPro" id="IPR029063">
    <property type="entry name" value="SAM-dependent_MTases_sf"/>
</dbReference>
<dbReference type="Proteomes" id="UP000219327">
    <property type="component" value="Unassembled WGS sequence"/>
</dbReference>
<dbReference type="SUPFAM" id="SSF53335">
    <property type="entry name" value="S-adenosyl-L-methionine-dependent methyltransferases"/>
    <property type="match status" value="1"/>
</dbReference>
<keyword evidence="2" id="KW-0489">Methyltransferase</keyword>
<dbReference type="AlphaFoldDB" id="A0A2A5WH76"/>
<dbReference type="PANTHER" id="PTHR43036:SF2">
    <property type="entry name" value="OS04G0481300 PROTEIN"/>
    <property type="match status" value="1"/>
</dbReference>
<dbReference type="GO" id="GO:0008757">
    <property type="term" value="F:S-adenosylmethionine-dependent methyltransferase activity"/>
    <property type="evidence" value="ECO:0007669"/>
    <property type="project" value="InterPro"/>
</dbReference>
<feature type="domain" description="Methyltransferase type 11" evidence="1">
    <location>
        <begin position="102"/>
        <end position="144"/>
    </location>
</feature>
<evidence type="ECO:0000313" key="2">
    <source>
        <dbReference type="EMBL" id="PDH35673.1"/>
    </source>
</evidence>
<dbReference type="Gene3D" id="3.40.50.150">
    <property type="entry name" value="Vaccinia Virus protein VP39"/>
    <property type="match status" value="1"/>
</dbReference>
<organism evidence="2 3">
    <name type="scientific">OM182 bacterium MED-G24</name>
    <dbReference type="NCBI Taxonomy" id="1986255"/>
    <lineage>
        <taxon>Bacteria</taxon>
        <taxon>Pseudomonadati</taxon>
        <taxon>Pseudomonadota</taxon>
        <taxon>Gammaproteobacteria</taxon>
        <taxon>OMG group</taxon>
        <taxon>OM182 clade</taxon>
    </lineage>
</organism>
<dbReference type="Pfam" id="PF08241">
    <property type="entry name" value="Methyltransf_11"/>
    <property type="match status" value="1"/>
</dbReference>
<proteinExistence type="predicted"/>
<dbReference type="PANTHER" id="PTHR43036">
    <property type="entry name" value="OSJNBB0011N17.9 PROTEIN"/>
    <property type="match status" value="1"/>
</dbReference>
<comment type="caution">
    <text evidence="2">The sequence shown here is derived from an EMBL/GenBank/DDBJ whole genome shotgun (WGS) entry which is preliminary data.</text>
</comment>
<evidence type="ECO:0000259" key="1">
    <source>
        <dbReference type="Pfam" id="PF08241"/>
    </source>
</evidence>
<dbReference type="InterPro" id="IPR013216">
    <property type="entry name" value="Methyltransf_11"/>
</dbReference>
<evidence type="ECO:0000313" key="3">
    <source>
        <dbReference type="Proteomes" id="UP000219327"/>
    </source>
</evidence>
<reference evidence="2 3" key="1">
    <citation type="submission" date="2017-08" db="EMBL/GenBank/DDBJ databases">
        <title>Fine stratification of microbial communities through a metagenomic profile of the photic zone.</title>
        <authorList>
            <person name="Haro-Moreno J.M."/>
            <person name="Lopez-Perez M."/>
            <person name="De La Torre J."/>
            <person name="Picazo A."/>
            <person name="Camacho A."/>
            <person name="Rodriguez-Valera F."/>
        </authorList>
    </citation>
    <scope>NUCLEOTIDE SEQUENCE [LARGE SCALE GENOMIC DNA]</scope>
    <source>
        <strain evidence="2">MED-G24</strain>
    </source>
</reference>